<feature type="coiled-coil region" evidence="1">
    <location>
        <begin position="130"/>
        <end position="157"/>
    </location>
</feature>
<proteinExistence type="predicted"/>
<feature type="coiled-coil region" evidence="1">
    <location>
        <begin position="232"/>
        <end position="266"/>
    </location>
</feature>
<dbReference type="OrthoDB" id="8964703at2759"/>
<feature type="region of interest" description="Disordered" evidence="2">
    <location>
        <begin position="361"/>
        <end position="391"/>
    </location>
</feature>
<dbReference type="EMBL" id="BMAO01009803">
    <property type="protein sequence ID" value="GFR33390.1"/>
    <property type="molecule type" value="Genomic_DNA"/>
</dbReference>
<name>A0A8X6JFJ8_TRICU</name>
<evidence type="ECO:0000313" key="4">
    <source>
        <dbReference type="Proteomes" id="UP000887116"/>
    </source>
</evidence>
<keyword evidence="1" id="KW-0175">Coiled coil</keyword>
<evidence type="ECO:0000313" key="3">
    <source>
        <dbReference type="EMBL" id="GFR33390.1"/>
    </source>
</evidence>
<accession>A0A8X6JFJ8</accession>
<reference evidence="3" key="1">
    <citation type="submission" date="2020-07" db="EMBL/GenBank/DDBJ databases">
        <title>Multicomponent nature underlies the extraordinary mechanical properties of spider dragline silk.</title>
        <authorList>
            <person name="Kono N."/>
            <person name="Nakamura H."/>
            <person name="Mori M."/>
            <person name="Yoshida Y."/>
            <person name="Ohtoshi R."/>
            <person name="Malay A.D."/>
            <person name="Moran D.A.P."/>
            <person name="Tomita M."/>
            <person name="Numata K."/>
            <person name="Arakawa K."/>
        </authorList>
    </citation>
    <scope>NUCLEOTIDE SEQUENCE</scope>
</reference>
<protein>
    <submittedName>
        <fullName evidence="3">Uncharacterized protein</fullName>
    </submittedName>
</protein>
<evidence type="ECO:0000256" key="1">
    <source>
        <dbReference type="SAM" id="Coils"/>
    </source>
</evidence>
<feature type="coiled-coil region" evidence="1">
    <location>
        <begin position="51"/>
        <end position="99"/>
    </location>
</feature>
<dbReference type="Proteomes" id="UP000887116">
    <property type="component" value="Unassembled WGS sequence"/>
</dbReference>
<comment type="caution">
    <text evidence="3">The sequence shown here is derived from an EMBL/GenBank/DDBJ whole genome shotgun (WGS) entry which is preliminary data.</text>
</comment>
<keyword evidence="4" id="KW-1185">Reference proteome</keyword>
<evidence type="ECO:0000256" key="2">
    <source>
        <dbReference type="SAM" id="MobiDB-lite"/>
    </source>
</evidence>
<feature type="region of interest" description="Disordered" evidence="2">
    <location>
        <begin position="676"/>
        <end position="713"/>
    </location>
</feature>
<gene>
    <name evidence="3" type="primary">AVEN_122432_1</name>
    <name evidence="3" type="ORF">TNCT_236131</name>
</gene>
<sequence length="853" mass="94919">MWLTFAAADAVRLLLNFPQHMLFKFRYPRFPGTPYVVHPTDKRTGFSETQMQAVLEVVEDYENKLKDATEEAVLLRENNAQLEAHLNAAWNKIEDLERATAFYGGYEDIGTQQQFLADLQARVIISEQLNSSMQDEIQRGQQENGELQRQLGEYARDAVVREEECMQNVLDLSKRIRIDSMLLDEIVGVVERSGVMDPNPQDCQEVVERWTSRINQTINQNAGEIGELLQKVDTQIRQITDLEGTVERQRNQIENLHAEVRRLRELAEIRGVPGNILDRSPRSFTPPAVLSKSDPGLIRNTPKFERFQWYYPVEDEFASVSDFNIPGGKERIIELGLPFQSPPSNPKYFRQWQTLFANQESPKLGSLPSTPVMPREERPPREGQYTFPGATRPGEVDSPSLFYCEGMSQLDPALRDSDAYEALYKFMWKFESPEIDVDKPLDNWVFARGNVPTALRIGKDPETGYNQISLVEDRGYYPGFLPPGAEAWDEAQGDIRQGRSPPPAHHFSGRRLPNRVIRPEFRPEIFHRVPLDTQIIERAPLGTQVIGRAPLGTQVIGRAPLGTQVIGRAPLGTQVIGRAPLGTQVIGRAPLGTQVIGRAPLGTQVIGRAPLGTQVISPSLPSGRARLGTQVISPSSPYGRARLGTQVISPSGRAPLGTQVISPSGRAPLGTQVISPSLPSGRARLGTQVISPSSPYGRARLGTQVISPPGRPRLGTQVISPPRQETHPDTSFYSAASGSISSSNIESLAPELIIDDIQPTDFNRTIRFDDVFLPQDPLLQVPVPQVPVPQVPVPQVPVPQVPVHQQIFTPSRIPRFVPGTAPYVLPSEIERIFRRVVLNLTPSGIPTRIRKYS</sequence>
<organism evidence="3 4">
    <name type="scientific">Trichonephila clavata</name>
    <name type="common">Joro spider</name>
    <name type="synonym">Nephila clavata</name>
    <dbReference type="NCBI Taxonomy" id="2740835"/>
    <lineage>
        <taxon>Eukaryota</taxon>
        <taxon>Metazoa</taxon>
        <taxon>Ecdysozoa</taxon>
        <taxon>Arthropoda</taxon>
        <taxon>Chelicerata</taxon>
        <taxon>Arachnida</taxon>
        <taxon>Araneae</taxon>
        <taxon>Araneomorphae</taxon>
        <taxon>Entelegynae</taxon>
        <taxon>Araneoidea</taxon>
        <taxon>Nephilidae</taxon>
        <taxon>Trichonephila</taxon>
    </lineage>
</organism>
<dbReference type="AlphaFoldDB" id="A0A8X6JFJ8"/>